<organism evidence="1 2">
    <name type="scientific">Nocardioides aestuarii</name>
    <dbReference type="NCBI Taxonomy" id="252231"/>
    <lineage>
        <taxon>Bacteria</taxon>
        <taxon>Bacillati</taxon>
        <taxon>Actinomycetota</taxon>
        <taxon>Actinomycetes</taxon>
        <taxon>Propionibacteriales</taxon>
        <taxon>Nocardioidaceae</taxon>
        <taxon>Nocardioides</taxon>
    </lineage>
</organism>
<protein>
    <submittedName>
        <fullName evidence="1">Uncharacterized protein</fullName>
    </submittedName>
</protein>
<sequence>MTTYDAGDDRTRLPVSATLAWWATAWLRGHVVTDLLLDALAGDDRLHRLADGATLPVVLGGWRAAGATEVGLALPVEGDPLGLGGPPSLNTLALELGEAVVCSRAGAALVPEVSTETVTWHELPAERRQLPDVGEADRDLRGQLIAAADGLAALDVARWRPEAADLFLDRRRPAPAAPPGVPARCVDLAGRALTAVAIADLALDDDGGAVSASEAQARQAVLLPLERAARRALVAACSPEVWPPA</sequence>
<dbReference type="RefSeq" id="WP_343921673.1">
    <property type="nucleotide sequence ID" value="NZ_BAAAJT010000003.1"/>
</dbReference>
<comment type="caution">
    <text evidence="1">The sequence shown here is derived from an EMBL/GenBank/DDBJ whole genome shotgun (WGS) entry which is preliminary data.</text>
</comment>
<evidence type="ECO:0000313" key="1">
    <source>
        <dbReference type="EMBL" id="MFD1948783.1"/>
    </source>
</evidence>
<keyword evidence="2" id="KW-1185">Reference proteome</keyword>
<evidence type="ECO:0000313" key="2">
    <source>
        <dbReference type="Proteomes" id="UP001597351"/>
    </source>
</evidence>
<reference evidence="2" key="1">
    <citation type="journal article" date="2019" name="Int. J. Syst. Evol. Microbiol.">
        <title>The Global Catalogue of Microorganisms (GCM) 10K type strain sequencing project: providing services to taxonomists for standard genome sequencing and annotation.</title>
        <authorList>
            <consortium name="The Broad Institute Genomics Platform"/>
            <consortium name="The Broad Institute Genome Sequencing Center for Infectious Disease"/>
            <person name="Wu L."/>
            <person name="Ma J."/>
        </authorList>
    </citation>
    <scope>NUCLEOTIDE SEQUENCE [LARGE SCALE GENOMIC DNA]</scope>
    <source>
        <strain evidence="2">CGMCC 1.12477</strain>
    </source>
</reference>
<proteinExistence type="predicted"/>
<dbReference type="EMBL" id="JBHUGD010000004">
    <property type="protein sequence ID" value="MFD1948783.1"/>
    <property type="molecule type" value="Genomic_DNA"/>
</dbReference>
<name>A0ABW4TS52_9ACTN</name>
<gene>
    <name evidence="1" type="ORF">ACFSDE_18420</name>
</gene>
<dbReference type="Proteomes" id="UP001597351">
    <property type="component" value="Unassembled WGS sequence"/>
</dbReference>
<accession>A0ABW4TS52</accession>